<dbReference type="PROSITE" id="PS00455">
    <property type="entry name" value="AMP_BINDING"/>
    <property type="match status" value="1"/>
</dbReference>
<proteinExistence type="predicted"/>
<evidence type="ECO:0000256" key="2">
    <source>
        <dbReference type="ARBA" id="ARBA00022832"/>
    </source>
</evidence>
<evidence type="ECO:0000256" key="1">
    <source>
        <dbReference type="ARBA" id="ARBA00022598"/>
    </source>
</evidence>
<accession>A0A2A2L0P8</accession>
<gene>
    <name evidence="7" type="ORF">WR25_19086</name>
</gene>
<keyword evidence="2" id="KW-0276">Fatty acid metabolism</keyword>
<comment type="caution">
    <text evidence="7">The sequence shown here is derived from an EMBL/GenBank/DDBJ whole genome shotgun (WGS) entry which is preliminary data.</text>
</comment>
<dbReference type="InterPro" id="IPR012292">
    <property type="entry name" value="Globin/Proto"/>
</dbReference>
<dbReference type="SUPFAM" id="SSF56801">
    <property type="entry name" value="Acetyl-CoA synthetase-like"/>
    <property type="match status" value="1"/>
</dbReference>
<reference evidence="7 8" key="1">
    <citation type="journal article" date="2017" name="Curr. Biol.">
        <title>Genome architecture and evolution of a unichromosomal asexual nematode.</title>
        <authorList>
            <person name="Fradin H."/>
            <person name="Zegar C."/>
            <person name="Gutwein M."/>
            <person name="Lucas J."/>
            <person name="Kovtun M."/>
            <person name="Corcoran D."/>
            <person name="Baugh L.R."/>
            <person name="Kiontke K."/>
            <person name="Gunsalus K."/>
            <person name="Fitch D.H."/>
            <person name="Piano F."/>
        </authorList>
    </citation>
    <scope>NUCLEOTIDE SEQUENCE [LARGE SCALE GENOMIC DNA]</scope>
    <source>
        <strain evidence="7">PF1309</strain>
    </source>
</reference>
<dbReference type="Proteomes" id="UP000218231">
    <property type="component" value="Unassembled WGS sequence"/>
</dbReference>
<dbReference type="GO" id="GO:0019825">
    <property type="term" value="F:oxygen binding"/>
    <property type="evidence" value="ECO:0007669"/>
    <property type="project" value="InterPro"/>
</dbReference>
<sequence length="801" mass="90380">MGSGSSAVAANGAKSRGSLKGSDDPPVAEAPQVDSRLPYPNFRELFTLKNYWKTIKRNDKDCGKQMFARYLNQQPDFKALYPKLKGIDAATVDMSCSDSAFEAVSANYLKVFDDVINAVEEKPGDVQTACDRLTAVGKMHRTKVSGMKVGAFQTMEEPFLHMVKEILQDRFNEKAETLFRKFFQFCLKYLLEGFNEPITGPPDQSVKTVFDVIQRGRIISENGPLFGEINANGQYEWKNYAEVDFKSLLLANSIKEFGIDRGQRVGIAGVHSLNYMVAVHAMIRSSLVIVPLYHNSKIETLCDIIENCNLELVFCDDETRANCFIEKKNEGFLGCLKRLVLLKGNPQKCYNIHNPDDLHVTTYEDMLILGRGHQHALIPPEPEDVYIICHTSGTTGQPKGVQLTHRALLAAMAGIYTTWVPPPNNWPFGKEDTYFSFLSLAHIYEHLIQALQPTILSLVPRLLNKFYEHIHTEMGKKNIIIRKIFEKAKKEKINLLRHGIQRYDTIWDKLVFRKLHYLFGGKLRVITTGGAAVNKDVKDFTRIAYGCPLVEGYGQTECAACGTISLPFDTSYGNVGGPAPWAQVKLVDVPELGYFSVEDKGEVCFRGAALMNGYFNEDDLNRKTIDEEGWLHTGDIGQWRGDGRLEIVDRKNALFKLAQGDFVSPESIETTYLNNPLITQIFVTGDTCRSFLVAICVVHYQALKASFVNAYPNLKVSQDNISTDAFLNDEKVIRHLISELNQTGRAHGLQTIELIQEAYLTTAEFTAESDLLTPTLKLRRHMLKIKYADEIHYLYERHMTL</sequence>
<dbReference type="GO" id="GO:0004467">
    <property type="term" value="F:long-chain fatty acid-CoA ligase activity"/>
    <property type="evidence" value="ECO:0007669"/>
    <property type="project" value="UniProtKB-EC"/>
</dbReference>
<feature type="domain" description="Globin" evidence="5">
    <location>
        <begin position="65"/>
        <end position="184"/>
    </location>
</feature>
<dbReference type="STRING" id="2018661.A0A2A2L0P8"/>
<feature type="domain" description="AMP-dependent synthetase/ligase" evidence="6">
    <location>
        <begin position="447"/>
        <end position="615"/>
    </location>
</feature>
<keyword evidence="1" id="KW-0436">Ligase</keyword>
<keyword evidence="8" id="KW-1185">Reference proteome</keyword>
<dbReference type="InterPro" id="IPR000873">
    <property type="entry name" value="AMP-dep_synth/lig_dom"/>
</dbReference>
<dbReference type="InterPro" id="IPR000971">
    <property type="entry name" value="Globin"/>
</dbReference>
<evidence type="ECO:0000256" key="3">
    <source>
        <dbReference type="ARBA" id="ARBA00026121"/>
    </source>
</evidence>
<dbReference type="SUPFAM" id="SSF46458">
    <property type="entry name" value="Globin-like"/>
    <property type="match status" value="1"/>
</dbReference>
<evidence type="ECO:0000256" key="4">
    <source>
        <dbReference type="SAM" id="MobiDB-lite"/>
    </source>
</evidence>
<dbReference type="PANTHER" id="PTHR43272:SF89">
    <property type="entry name" value="LONG-CHAIN-FATTY-ACID--COA LIGASE"/>
    <property type="match status" value="1"/>
</dbReference>
<evidence type="ECO:0000313" key="7">
    <source>
        <dbReference type="EMBL" id="PAV79709.1"/>
    </source>
</evidence>
<dbReference type="OrthoDB" id="1700726at2759"/>
<evidence type="ECO:0000259" key="5">
    <source>
        <dbReference type="Pfam" id="PF00042"/>
    </source>
</evidence>
<feature type="compositionally biased region" description="Low complexity" evidence="4">
    <location>
        <begin position="1"/>
        <end position="15"/>
    </location>
</feature>
<dbReference type="EMBL" id="LIAE01007377">
    <property type="protein sequence ID" value="PAV79709.1"/>
    <property type="molecule type" value="Genomic_DNA"/>
</dbReference>
<dbReference type="GO" id="GO:0020037">
    <property type="term" value="F:heme binding"/>
    <property type="evidence" value="ECO:0007669"/>
    <property type="project" value="InterPro"/>
</dbReference>
<name>A0A2A2L0P8_9BILA</name>
<dbReference type="InterPro" id="IPR009050">
    <property type="entry name" value="Globin-like_sf"/>
</dbReference>
<dbReference type="PANTHER" id="PTHR43272">
    <property type="entry name" value="LONG-CHAIN-FATTY-ACID--COA LIGASE"/>
    <property type="match status" value="1"/>
</dbReference>
<protein>
    <recommendedName>
        <fullName evidence="3">long-chain-fatty-acid--CoA ligase</fullName>
        <ecNumber evidence="3">6.2.1.3</ecNumber>
    </recommendedName>
</protein>
<dbReference type="Gene3D" id="1.10.490.10">
    <property type="entry name" value="Globins"/>
    <property type="match status" value="1"/>
</dbReference>
<dbReference type="EC" id="6.2.1.3" evidence="3"/>
<dbReference type="InterPro" id="IPR042099">
    <property type="entry name" value="ANL_N_sf"/>
</dbReference>
<organism evidence="7 8">
    <name type="scientific">Diploscapter pachys</name>
    <dbReference type="NCBI Taxonomy" id="2018661"/>
    <lineage>
        <taxon>Eukaryota</taxon>
        <taxon>Metazoa</taxon>
        <taxon>Ecdysozoa</taxon>
        <taxon>Nematoda</taxon>
        <taxon>Chromadorea</taxon>
        <taxon>Rhabditida</taxon>
        <taxon>Rhabditina</taxon>
        <taxon>Rhabditomorpha</taxon>
        <taxon>Rhabditoidea</taxon>
        <taxon>Rhabditidae</taxon>
        <taxon>Diploscapter</taxon>
    </lineage>
</organism>
<dbReference type="GO" id="GO:0005783">
    <property type="term" value="C:endoplasmic reticulum"/>
    <property type="evidence" value="ECO:0007669"/>
    <property type="project" value="TreeGrafter"/>
</dbReference>
<keyword evidence="2" id="KW-0443">Lipid metabolism</keyword>
<dbReference type="Pfam" id="PF00042">
    <property type="entry name" value="Globin"/>
    <property type="match status" value="1"/>
</dbReference>
<evidence type="ECO:0000259" key="6">
    <source>
        <dbReference type="Pfam" id="PF00501"/>
    </source>
</evidence>
<dbReference type="InterPro" id="IPR020845">
    <property type="entry name" value="AMP-binding_CS"/>
</dbReference>
<dbReference type="GO" id="GO:0016020">
    <property type="term" value="C:membrane"/>
    <property type="evidence" value="ECO:0007669"/>
    <property type="project" value="TreeGrafter"/>
</dbReference>
<dbReference type="AlphaFoldDB" id="A0A2A2L0P8"/>
<dbReference type="Gene3D" id="3.40.50.12780">
    <property type="entry name" value="N-terminal domain of ligase-like"/>
    <property type="match status" value="1"/>
</dbReference>
<evidence type="ECO:0000313" key="8">
    <source>
        <dbReference type="Proteomes" id="UP000218231"/>
    </source>
</evidence>
<dbReference type="Pfam" id="PF00501">
    <property type="entry name" value="AMP-binding"/>
    <property type="match status" value="2"/>
</dbReference>
<feature type="domain" description="AMP-dependent synthetase/ligase" evidence="6">
    <location>
        <begin position="233"/>
        <end position="446"/>
    </location>
</feature>
<feature type="region of interest" description="Disordered" evidence="4">
    <location>
        <begin position="1"/>
        <end position="34"/>
    </location>
</feature>